<dbReference type="Pfam" id="PF05656">
    <property type="entry name" value="DUF805"/>
    <property type="match status" value="1"/>
</dbReference>
<organism evidence="2 3">
    <name type="scientific">Alpinimonas psychrophila</name>
    <dbReference type="NCBI Taxonomy" id="748908"/>
    <lineage>
        <taxon>Bacteria</taxon>
        <taxon>Bacillati</taxon>
        <taxon>Actinomycetota</taxon>
        <taxon>Actinomycetes</taxon>
        <taxon>Micrococcales</taxon>
        <taxon>Microbacteriaceae</taxon>
        <taxon>Alpinimonas</taxon>
    </lineage>
</organism>
<dbReference type="EMBL" id="JACGWU010000001">
    <property type="protein sequence ID" value="MBA8828781.1"/>
    <property type="molecule type" value="Genomic_DNA"/>
</dbReference>
<sequence length="123" mass="13343">MTFFESIKAVLTNYAGFTGRASRSEFWWFFLFTVIVSAIFSTLAGGNSSSFFGILGTVVNLALLVPSLAVGARRLQDIGRSGWYLLFAFIPLVGIIILIVWWARAGDPTDNAFGTAPAVLARS</sequence>
<proteinExistence type="predicted"/>
<keyword evidence="1" id="KW-1133">Transmembrane helix</keyword>
<evidence type="ECO:0000313" key="2">
    <source>
        <dbReference type="EMBL" id="MBA8828781.1"/>
    </source>
</evidence>
<dbReference type="AlphaFoldDB" id="A0A7W3PP06"/>
<dbReference type="PANTHER" id="PTHR34980:SF2">
    <property type="entry name" value="INNER MEMBRANE PROTEIN YHAH-RELATED"/>
    <property type="match status" value="1"/>
</dbReference>
<feature type="transmembrane region" description="Helical" evidence="1">
    <location>
        <begin position="51"/>
        <end position="71"/>
    </location>
</feature>
<dbReference type="PANTHER" id="PTHR34980">
    <property type="entry name" value="INNER MEMBRANE PROTEIN-RELATED-RELATED"/>
    <property type="match status" value="1"/>
</dbReference>
<accession>A0A7W3PP06</accession>
<gene>
    <name evidence="2" type="ORF">FB555_000852</name>
</gene>
<evidence type="ECO:0000313" key="3">
    <source>
        <dbReference type="Proteomes" id="UP000524237"/>
    </source>
</evidence>
<protein>
    <submittedName>
        <fullName evidence="2">Uncharacterized membrane protein YhaH (DUF805 family)</fullName>
    </submittedName>
</protein>
<reference evidence="2 3" key="1">
    <citation type="submission" date="2020-07" db="EMBL/GenBank/DDBJ databases">
        <title>Sequencing the genomes of 1000 actinobacteria strains.</title>
        <authorList>
            <person name="Klenk H.-P."/>
        </authorList>
    </citation>
    <scope>NUCLEOTIDE SEQUENCE [LARGE SCALE GENOMIC DNA]</scope>
    <source>
        <strain evidence="2 3">DSM 23737</strain>
    </source>
</reference>
<feature type="transmembrane region" description="Helical" evidence="1">
    <location>
        <begin position="26"/>
        <end position="45"/>
    </location>
</feature>
<dbReference type="InterPro" id="IPR008523">
    <property type="entry name" value="DUF805"/>
</dbReference>
<feature type="transmembrane region" description="Helical" evidence="1">
    <location>
        <begin position="83"/>
        <end position="103"/>
    </location>
</feature>
<evidence type="ECO:0000256" key="1">
    <source>
        <dbReference type="SAM" id="Phobius"/>
    </source>
</evidence>
<keyword evidence="3" id="KW-1185">Reference proteome</keyword>
<keyword evidence="1" id="KW-0472">Membrane</keyword>
<dbReference type="RefSeq" id="WP_182484151.1">
    <property type="nucleotide sequence ID" value="NZ_JACGWU010000001.1"/>
</dbReference>
<comment type="caution">
    <text evidence="2">The sequence shown here is derived from an EMBL/GenBank/DDBJ whole genome shotgun (WGS) entry which is preliminary data.</text>
</comment>
<name>A0A7W3PP06_9MICO</name>
<dbReference type="GO" id="GO:0005886">
    <property type="term" value="C:plasma membrane"/>
    <property type="evidence" value="ECO:0007669"/>
    <property type="project" value="TreeGrafter"/>
</dbReference>
<keyword evidence="1" id="KW-0812">Transmembrane</keyword>
<dbReference type="Proteomes" id="UP000524237">
    <property type="component" value="Unassembled WGS sequence"/>
</dbReference>